<keyword evidence="2" id="KW-0812">Transmembrane</keyword>
<proteinExistence type="predicted"/>
<dbReference type="OrthoDB" id="2082380at2"/>
<evidence type="ECO:0000256" key="1">
    <source>
        <dbReference type="SAM" id="Coils"/>
    </source>
</evidence>
<reference evidence="3 4" key="2">
    <citation type="journal article" date="2012" name="Stand. Genomic Sci.">
        <title>Complete Genome Sequence of Clostridium clariflavum DSM 19732.</title>
        <authorList>
            <person name="Izquierdo J.A."/>
            <person name="Goodwin L."/>
            <person name="Davenport K.W."/>
            <person name="Teshima H."/>
            <person name="Bruce D."/>
            <person name="Detter C."/>
            <person name="Tapia R."/>
            <person name="Han S."/>
            <person name="Land M."/>
            <person name="Hauser L."/>
            <person name="Jeffries C.D."/>
            <person name="Han J."/>
            <person name="Pitluck S."/>
            <person name="Nolan M."/>
            <person name="Chen A."/>
            <person name="Huntemann M."/>
            <person name="Mavromatis K."/>
            <person name="Mikhailova N."/>
            <person name="Liolios K."/>
            <person name="Woyke T."/>
            <person name="Lynd L.R."/>
        </authorList>
    </citation>
    <scope>NUCLEOTIDE SEQUENCE [LARGE SCALE GENOMIC DNA]</scope>
    <source>
        <strain evidence="4">DSM 19732 / NBRC 101661 / EBR45</strain>
    </source>
</reference>
<evidence type="ECO:0000256" key="2">
    <source>
        <dbReference type="SAM" id="Phobius"/>
    </source>
</evidence>
<evidence type="ECO:0000313" key="4">
    <source>
        <dbReference type="Proteomes" id="UP000005435"/>
    </source>
</evidence>
<accession>G8M171</accession>
<name>G8M171_ACECE</name>
<keyword evidence="2" id="KW-0472">Membrane</keyword>
<evidence type="ECO:0008006" key="5">
    <source>
        <dbReference type="Google" id="ProtNLM"/>
    </source>
</evidence>
<keyword evidence="1" id="KW-0175">Coiled coil</keyword>
<gene>
    <name evidence="3" type="ordered locus">Clocl_1396</name>
</gene>
<dbReference type="KEGG" id="ccl:Clocl_1396"/>
<evidence type="ECO:0000313" key="3">
    <source>
        <dbReference type="EMBL" id="AEV68047.1"/>
    </source>
</evidence>
<dbReference type="Proteomes" id="UP000005435">
    <property type="component" value="Chromosome"/>
</dbReference>
<dbReference type="InterPro" id="IPR014717">
    <property type="entry name" value="Transl_elong_EF1B/ribsomal_bS6"/>
</dbReference>
<feature type="coiled-coil region" evidence="1">
    <location>
        <begin position="28"/>
        <end position="79"/>
    </location>
</feature>
<feature type="transmembrane region" description="Helical" evidence="2">
    <location>
        <begin position="9"/>
        <end position="29"/>
    </location>
</feature>
<dbReference type="eggNOG" id="ENOG5033PM7">
    <property type="taxonomic scope" value="Bacteria"/>
</dbReference>
<dbReference type="AlphaFoldDB" id="G8M171"/>
<keyword evidence="4" id="KW-1185">Reference proteome</keyword>
<dbReference type="HOGENOM" id="CLU_711159_0_0_9"/>
<organism evidence="3 4">
    <name type="scientific">Acetivibrio clariflavus (strain DSM 19732 / NBRC 101661 / EBR45)</name>
    <name type="common">Clostridium clariflavum</name>
    <dbReference type="NCBI Taxonomy" id="720554"/>
    <lineage>
        <taxon>Bacteria</taxon>
        <taxon>Bacillati</taxon>
        <taxon>Bacillota</taxon>
        <taxon>Clostridia</taxon>
        <taxon>Eubacteriales</taxon>
        <taxon>Oscillospiraceae</taxon>
        <taxon>Acetivibrio</taxon>
    </lineage>
</organism>
<reference evidence="4" key="1">
    <citation type="submission" date="2011-12" db="EMBL/GenBank/DDBJ databases">
        <title>Complete sequence of Clostridium clariflavum DSM 19732.</title>
        <authorList>
            <consortium name="US DOE Joint Genome Institute"/>
            <person name="Lucas S."/>
            <person name="Han J."/>
            <person name="Lapidus A."/>
            <person name="Cheng J.-F."/>
            <person name="Goodwin L."/>
            <person name="Pitluck S."/>
            <person name="Peters L."/>
            <person name="Teshima H."/>
            <person name="Detter J.C."/>
            <person name="Han C."/>
            <person name="Tapia R."/>
            <person name="Land M."/>
            <person name="Hauser L."/>
            <person name="Kyrpides N."/>
            <person name="Ivanova N."/>
            <person name="Pagani I."/>
            <person name="Kitzmiller T."/>
            <person name="Lynd L."/>
            <person name="Izquierdo J."/>
            <person name="Woyke T."/>
        </authorList>
    </citation>
    <scope>NUCLEOTIDE SEQUENCE [LARGE SCALE GENOMIC DNA]</scope>
    <source>
        <strain evidence="4">DSM 19732 / NBRC 101661 / EBR45</strain>
    </source>
</reference>
<dbReference type="RefSeq" id="WP_014254661.1">
    <property type="nucleotide sequence ID" value="NC_016627.1"/>
</dbReference>
<dbReference type="EMBL" id="CP003065">
    <property type="protein sequence ID" value="AEV68047.1"/>
    <property type="molecule type" value="Genomic_DNA"/>
</dbReference>
<sequence length="388" mass="43926" precursor="true">MNKKTRDTLILIFLFIVLYGLVYYNFVLVDAMKEINSVQEKIEAAEKKKKALEDDLKNIEVLKRNLEMKNTQNERLEEYLMSAANITDNIEYVDKLAKLFESGFEKVKIGKPKELKSQGSSTKYYEFGINLTTSMTYSQILNLIDYVEGGSRKVKVAAFKMKPKEEKDKSAVQIAAGEAVYDVSMTVNMYSLNLSDIDKVYEYSRKRFNRFEEGEGLTFVPSINEPGTVNTSVSVDPGYKDSVLSQIAKNSKRTDIDIRLGSFLFAGQNFEIKGVGNKLPINFRQKDRASVKITFSGDNYHVSVDGGVGDAYNLRGKTEYDTINMYVGANFPTDVIENKNLGADIQIINDSGKRVDINLVDKVNRIRILDRNGNVILKKSDLEKVYII</sequence>
<dbReference type="STRING" id="720554.Clocl_1396"/>
<dbReference type="Gene3D" id="3.30.70.60">
    <property type="match status" value="1"/>
</dbReference>
<protein>
    <recommendedName>
        <fullName evidence="5">Type IV pilus assembly protein PilO</fullName>
    </recommendedName>
</protein>
<keyword evidence="2" id="KW-1133">Transmembrane helix</keyword>